<evidence type="ECO:0000256" key="6">
    <source>
        <dbReference type="SAM" id="MobiDB-lite"/>
    </source>
</evidence>
<evidence type="ECO:0000256" key="5">
    <source>
        <dbReference type="ARBA" id="ARBA00093456"/>
    </source>
</evidence>
<comment type="subcellular location">
    <subcellularLocation>
        <location evidence="1">Nucleus</location>
    </subcellularLocation>
</comment>
<dbReference type="EMBL" id="JAPWTK010000018">
    <property type="protein sequence ID" value="KAJ8958317.1"/>
    <property type="molecule type" value="Genomic_DNA"/>
</dbReference>
<evidence type="ECO:0000313" key="8">
    <source>
        <dbReference type="Proteomes" id="UP001162162"/>
    </source>
</evidence>
<proteinExistence type="inferred from homology"/>
<comment type="similarity">
    <text evidence="5">Belongs to the Fanconi anemia protein FANCD2 family.</text>
</comment>
<feature type="compositionally biased region" description="Acidic residues" evidence="6">
    <location>
        <begin position="618"/>
        <end position="634"/>
    </location>
</feature>
<dbReference type="InterPro" id="IPR029448">
    <property type="entry name" value="FANCD2"/>
</dbReference>
<dbReference type="GO" id="GO:0036297">
    <property type="term" value="P:interstrand cross-link repair"/>
    <property type="evidence" value="ECO:0007669"/>
    <property type="project" value="TreeGrafter"/>
</dbReference>
<evidence type="ECO:0000256" key="4">
    <source>
        <dbReference type="ARBA" id="ARBA00023242"/>
    </source>
</evidence>
<organism evidence="7 8">
    <name type="scientific">Aromia moschata</name>
    <dbReference type="NCBI Taxonomy" id="1265417"/>
    <lineage>
        <taxon>Eukaryota</taxon>
        <taxon>Metazoa</taxon>
        <taxon>Ecdysozoa</taxon>
        <taxon>Arthropoda</taxon>
        <taxon>Hexapoda</taxon>
        <taxon>Insecta</taxon>
        <taxon>Pterygota</taxon>
        <taxon>Neoptera</taxon>
        <taxon>Endopterygota</taxon>
        <taxon>Coleoptera</taxon>
        <taxon>Polyphaga</taxon>
        <taxon>Cucujiformia</taxon>
        <taxon>Chrysomeloidea</taxon>
        <taxon>Cerambycidae</taxon>
        <taxon>Cerambycinae</taxon>
        <taxon>Callichromatini</taxon>
        <taxon>Aromia</taxon>
    </lineage>
</organism>
<evidence type="ECO:0008006" key="9">
    <source>
        <dbReference type="Google" id="ProtNLM"/>
    </source>
</evidence>
<feature type="compositionally biased region" description="Polar residues" evidence="6">
    <location>
        <begin position="608"/>
        <end position="617"/>
    </location>
</feature>
<keyword evidence="4" id="KW-0539">Nucleus</keyword>
<gene>
    <name evidence="7" type="ORF">NQ318_017463</name>
</gene>
<accession>A0AAV8Z3S6</accession>
<dbReference type="GO" id="GO:1990918">
    <property type="term" value="P:double-strand break repair involved in meiotic recombination"/>
    <property type="evidence" value="ECO:0007669"/>
    <property type="project" value="TreeGrafter"/>
</dbReference>
<protein>
    <recommendedName>
        <fullName evidence="9">Fanconi anemia group D2 protein</fullName>
    </recommendedName>
</protein>
<dbReference type="GO" id="GO:0007129">
    <property type="term" value="P:homologous chromosome pairing at meiosis"/>
    <property type="evidence" value="ECO:0007669"/>
    <property type="project" value="TreeGrafter"/>
</dbReference>
<comment type="caution">
    <text evidence="7">The sequence shown here is derived from an EMBL/GenBank/DDBJ whole genome shotgun (WGS) entry which is preliminary data.</text>
</comment>
<evidence type="ECO:0000256" key="1">
    <source>
        <dbReference type="ARBA" id="ARBA00004123"/>
    </source>
</evidence>
<evidence type="ECO:0000256" key="2">
    <source>
        <dbReference type="ARBA" id="ARBA00022499"/>
    </source>
</evidence>
<dbReference type="GO" id="GO:0031573">
    <property type="term" value="P:mitotic intra-S DNA damage checkpoint signaling"/>
    <property type="evidence" value="ECO:0007669"/>
    <property type="project" value="TreeGrafter"/>
</dbReference>
<dbReference type="GO" id="GO:0005634">
    <property type="term" value="C:nucleus"/>
    <property type="evidence" value="ECO:0007669"/>
    <property type="project" value="UniProtKB-SubCell"/>
</dbReference>
<dbReference type="GO" id="GO:0070182">
    <property type="term" value="F:DNA polymerase binding"/>
    <property type="evidence" value="ECO:0007669"/>
    <property type="project" value="TreeGrafter"/>
</dbReference>
<dbReference type="GO" id="GO:0000793">
    <property type="term" value="C:condensed chromosome"/>
    <property type="evidence" value="ECO:0007669"/>
    <property type="project" value="TreeGrafter"/>
</dbReference>
<dbReference type="PANTHER" id="PTHR32086">
    <property type="entry name" value="FANCONI ANEMIA GROUP D2 PROTEIN"/>
    <property type="match status" value="1"/>
</dbReference>
<dbReference type="AlphaFoldDB" id="A0AAV8Z3S6"/>
<keyword evidence="3" id="KW-0832">Ubl conjugation</keyword>
<feature type="region of interest" description="Disordered" evidence="6">
    <location>
        <begin position="608"/>
        <end position="654"/>
    </location>
</feature>
<keyword evidence="2" id="KW-1017">Isopeptide bond</keyword>
<evidence type="ECO:0000256" key="3">
    <source>
        <dbReference type="ARBA" id="ARBA00022843"/>
    </source>
</evidence>
<reference evidence="7" key="1">
    <citation type="journal article" date="2023" name="Insect Mol. Biol.">
        <title>Genome sequencing provides insights into the evolution of gene families encoding plant cell wall-degrading enzymes in longhorned beetles.</title>
        <authorList>
            <person name="Shin N.R."/>
            <person name="Okamura Y."/>
            <person name="Kirsch R."/>
            <person name="Pauchet Y."/>
        </authorList>
    </citation>
    <scope>NUCLEOTIDE SEQUENCE</scope>
    <source>
        <strain evidence="7">AMC_N1</strain>
    </source>
</reference>
<dbReference type="Proteomes" id="UP001162162">
    <property type="component" value="Unassembled WGS sequence"/>
</dbReference>
<sequence>MVEKESGSIQLLAPHFRLLRIVHYRQQARDLSSIDALLGCAIILPDVEDAMDLDTDQVRQVADCLFHCTNWFREVINAFVTQKSKSLRTKVVRRLQQVIEVEKKLASFMEKIPDHKLPAIEIGDETVASTSAATQSKKKKPASKAAAAPELNINFREMDTDLILLVKYPLKFDSDDDELFGTQTATLQIDQLQFILKDYVMKLSLLTQGKNIGLSHLSVVSVVSMMSDLPQIMPLLDSHFKVVAKRLSKLLEEVGRKYDSPELYTEEAQDLITTFGLLLEVYYHVFSWTGFQHSRNLDLLKNLLRSLVQGQSQSLSSANRLIAEFINRLAGYDEQCLQMAHAVSIVKTMEALYSATSYSKEIEKKILTVAGKLLGRRWYNSRGLLDCGKNHNANTDVLVKVYLKGADVKTLCGLVGTLQEQVAALKNKDDCLQMFPGIHTQNFHVFYAGVCGALLSRIKTEVQSLTNSQHLQLWRNTAKMMQALMDIAKERDTKIYMVCFLKKSIGILNVFLTHGMPILEITLRSKPDDVVAILKDVQVITRFLHHLCCHSKNMKNGSLVAHVPKFRLLLETLVYKVKATLVANNCSAAFWMGNLRNRDLQGEDILSQSTSVTGDNGNSDEELPADDSDDDILGGEENRSNNGDEGSVESEVFD</sequence>
<evidence type="ECO:0000313" key="7">
    <source>
        <dbReference type="EMBL" id="KAJ8958317.1"/>
    </source>
</evidence>
<keyword evidence="8" id="KW-1185">Reference proteome</keyword>
<dbReference type="Pfam" id="PF14631">
    <property type="entry name" value="FancD2"/>
    <property type="match status" value="2"/>
</dbReference>
<name>A0AAV8Z3S6_9CUCU</name>
<dbReference type="PANTHER" id="PTHR32086:SF0">
    <property type="entry name" value="FANCONI ANEMIA GROUP D2 PROTEIN"/>
    <property type="match status" value="1"/>
</dbReference>